<comment type="caution">
    <text evidence="1">The sequence shown here is derived from an EMBL/GenBank/DDBJ whole genome shotgun (WGS) entry which is preliminary data.</text>
</comment>
<gene>
    <name evidence="1" type="ORF">GMARGA_LOCUS33042</name>
</gene>
<evidence type="ECO:0000313" key="2">
    <source>
        <dbReference type="Proteomes" id="UP000789901"/>
    </source>
</evidence>
<accession>A0ABN7WNQ0</accession>
<dbReference type="Proteomes" id="UP000789901">
    <property type="component" value="Unassembled WGS sequence"/>
</dbReference>
<feature type="non-terminal residue" evidence="1">
    <location>
        <position position="127"/>
    </location>
</feature>
<sequence>MEAHLALYCKGPVPDDIRRRWLIEVVKRGEKKLQKHYLKLLYVVEFSLWLLIIHTSRKLLQPGYMPPHKDALSALNGWTSPRGDSLYNFIITTPNHYEYLYALANYSGEHQTGNFIANKISDIIKKI</sequence>
<evidence type="ECO:0000313" key="1">
    <source>
        <dbReference type="EMBL" id="CAG8836442.1"/>
    </source>
</evidence>
<keyword evidence="2" id="KW-1185">Reference proteome</keyword>
<organism evidence="1 2">
    <name type="scientific">Gigaspora margarita</name>
    <dbReference type="NCBI Taxonomy" id="4874"/>
    <lineage>
        <taxon>Eukaryota</taxon>
        <taxon>Fungi</taxon>
        <taxon>Fungi incertae sedis</taxon>
        <taxon>Mucoromycota</taxon>
        <taxon>Glomeromycotina</taxon>
        <taxon>Glomeromycetes</taxon>
        <taxon>Diversisporales</taxon>
        <taxon>Gigasporaceae</taxon>
        <taxon>Gigaspora</taxon>
    </lineage>
</organism>
<protein>
    <submittedName>
        <fullName evidence="1">35714_t:CDS:1</fullName>
    </submittedName>
</protein>
<dbReference type="EMBL" id="CAJVQB010053562">
    <property type="protein sequence ID" value="CAG8836442.1"/>
    <property type="molecule type" value="Genomic_DNA"/>
</dbReference>
<proteinExistence type="predicted"/>
<reference evidence="1 2" key="1">
    <citation type="submission" date="2021-06" db="EMBL/GenBank/DDBJ databases">
        <authorList>
            <person name="Kallberg Y."/>
            <person name="Tangrot J."/>
            <person name="Rosling A."/>
        </authorList>
    </citation>
    <scope>NUCLEOTIDE SEQUENCE [LARGE SCALE GENOMIC DNA]</scope>
    <source>
        <strain evidence="1 2">120-4 pot B 10/14</strain>
    </source>
</reference>
<name>A0ABN7WNQ0_GIGMA</name>